<dbReference type="SMART" id="SM00645">
    <property type="entry name" value="Pept_C1"/>
    <property type="match status" value="1"/>
</dbReference>
<dbReference type="CDD" id="cd02248">
    <property type="entry name" value="Peptidase_C1A"/>
    <property type="match status" value="1"/>
</dbReference>
<sequence>MTKPMIDFNDCFLLKPCLFKIIIGQTGSLEGQHMRKTGELVELGEQNLVDCSFNYDNNGCNGGLMDNAFKYIKANKGIDTETAYPYKAESGDCRFKENQIGATVTGFVDISKGSEEKLEEVLATVGPVSVAIDSSHKSFMFYKSDACCKLQLTKVHIHSLKYNNNVSKFDSWATSWGDKSYVYMSRNKENQCGIANIASYPLV</sequence>
<dbReference type="GO" id="GO:0004197">
    <property type="term" value="F:cysteine-type endopeptidase activity"/>
    <property type="evidence" value="ECO:0000318"/>
    <property type="project" value="GO_Central"/>
</dbReference>
<dbReference type="RefSeq" id="XP_009029096.1">
    <property type="nucleotide sequence ID" value="XM_009030848.1"/>
</dbReference>
<evidence type="ECO:0000256" key="1">
    <source>
        <dbReference type="ARBA" id="ARBA00008455"/>
    </source>
</evidence>
<name>T1EVY9_HELRO</name>
<dbReference type="InterPro" id="IPR000668">
    <property type="entry name" value="Peptidase_C1A_C"/>
</dbReference>
<reference evidence="5" key="1">
    <citation type="submission" date="2012-12" db="EMBL/GenBank/DDBJ databases">
        <authorList>
            <person name="Hellsten U."/>
            <person name="Grimwood J."/>
            <person name="Chapman J.A."/>
            <person name="Shapiro H."/>
            <person name="Aerts A."/>
            <person name="Otillar R.P."/>
            <person name="Terry A.Y."/>
            <person name="Boore J.L."/>
            <person name="Simakov O."/>
            <person name="Marletaz F."/>
            <person name="Cho S.-J."/>
            <person name="Edsinger-Gonzales E."/>
            <person name="Havlak P."/>
            <person name="Kuo D.-H."/>
            <person name="Larsson T."/>
            <person name="Lv J."/>
            <person name="Arendt D."/>
            <person name="Savage R."/>
            <person name="Osoegawa K."/>
            <person name="de Jong P."/>
            <person name="Lindberg D.R."/>
            <person name="Seaver E.C."/>
            <person name="Weisblat D.A."/>
            <person name="Putnam N.H."/>
            <person name="Grigoriev I.V."/>
            <person name="Rokhsar D.S."/>
        </authorList>
    </citation>
    <scope>NUCLEOTIDE SEQUENCE</scope>
</reference>
<evidence type="ECO:0000313" key="5">
    <source>
        <dbReference type="Proteomes" id="UP000015101"/>
    </source>
</evidence>
<dbReference type="PANTHER" id="PTHR12411">
    <property type="entry name" value="CYSTEINE PROTEASE FAMILY C1-RELATED"/>
    <property type="match status" value="1"/>
</dbReference>
<proteinExistence type="inferred from homology"/>
<dbReference type="InParanoid" id="T1EVY9"/>
<protein>
    <recommendedName>
        <fullName evidence="2">Peptidase C1A papain C-terminal domain-containing protein</fullName>
    </recommendedName>
</protein>
<dbReference type="OMA" id="QCGIANI"/>
<dbReference type="GO" id="GO:0005764">
    <property type="term" value="C:lysosome"/>
    <property type="evidence" value="ECO:0000318"/>
    <property type="project" value="GO_Central"/>
</dbReference>
<accession>T1EVY9</accession>
<dbReference type="FunFam" id="3.90.70.10:FF:000321">
    <property type="entry name" value="Ananain"/>
    <property type="match status" value="1"/>
</dbReference>
<dbReference type="InterPro" id="IPR038765">
    <property type="entry name" value="Papain-like_cys_pep_sf"/>
</dbReference>
<dbReference type="AlphaFoldDB" id="T1EVY9"/>
<dbReference type="EnsemblMetazoa" id="HelroT164913">
    <property type="protein sequence ID" value="HelroP164913"/>
    <property type="gene ID" value="HelroG164913"/>
</dbReference>
<reference evidence="4" key="3">
    <citation type="submission" date="2015-06" db="UniProtKB">
        <authorList>
            <consortium name="EnsemblMetazoa"/>
        </authorList>
    </citation>
    <scope>IDENTIFICATION</scope>
</reference>
<dbReference type="eggNOG" id="KOG1543">
    <property type="taxonomic scope" value="Eukaryota"/>
</dbReference>
<evidence type="ECO:0000313" key="3">
    <source>
        <dbReference type="EMBL" id="ESN92796.1"/>
    </source>
</evidence>
<dbReference type="STRING" id="6412.T1EVY9"/>
<keyword evidence="5" id="KW-1185">Reference proteome</keyword>
<dbReference type="SUPFAM" id="SSF54001">
    <property type="entry name" value="Cysteine proteinases"/>
    <property type="match status" value="1"/>
</dbReference>
<dbReference type="KEGG" id="hro:HELRODRAFT_164913"/>
<dbReference type="EMBL" id="KB097639">
    <property type="protein sequence ID" value="ESN92796.1"/>
    <property type="molecule type" value="Genomic_DNA"/>
</dbReference>
<evidence type="ECO:0000259" key="2">
    <source>
        <dbReference type="SMART" id="SM00645"/>
    </source>
</evidence>
<dbReference type="GO" id="GO:0051603">
    <property type="term" value="P:proteolysis involved in protein catabolic process"/>
    <property type="evidence" value="ECO:0000318"/>
    <property type="project" value="GO_Central"/>
</dbReference>
<dbReference type="Gene3D" id="2.40.50.170">
    <property type="entry name" value="Cysteine proteinases. Chain C"/>
    <property type="match status" value="1"/>
</dbReference>
<comment type="similarity">
    <text evidence="1">Belongs to the peptidase C1 family.</text>
</comment>
<dbReference type="GO" id="GO:0005615">
    <property type="term" value="C:extracellular space"/>
    <property type="evidence" value="ECO:0000318"/>
    <property type="project" value="GO_Central"/>
</dbReference>
<evidence type="ECO:0000313" key="4">
    <source>
        <dbReference type="EnsemblMetazoa" id="HelroP164913"/>
    </source>
</evidence>
<dbReference type="Proteomes" id="UP000015101">
    <property type="component" value="Unassembled WGS sequence"/>
</dbReference>
<dbReference type="InterPro" id="IPR013128">
    <property type="entry name" value="Peptidase_C1A"/>
</dbReference>
<dbReference type="Pfam" id="PF00112">
    <property type="entry name" value="Peptidase_C1"/>
    <property type="match status" value="1"/>
</dbReference>
<dbReference type="GeneID" id="20200739"/>
<dbReference type="HOGENOM" id="CLU_012184_8_1_1"/>
<dbReference type="CTD" id="20200739"/>
<gene>
    <name evidence="4" type="primary">20200739</name>
    <name evidence="3" type="ORF">HELRODRAFT_164913</name>
</gene>
<dbReference type="OrthoDB" id="10253408at2759"/>
<dbReference type="EMBL" id="AMQM01001881">
    <property type="status" value="NOT_ANNOTATED_CDS"/>
    <property type="molecule type" value="Genomic_DNA"/>
</dbReference>
<feature type="domain" description="Peptidase C1A papain C-terminal" evidence="2">
    <location>
        <begin position="8"/>
        <end position="202"/>
    </location>
</feature>
<dbReference type="InterPro" id="IPR039417">
    <property type="entry name" value="Peptidase_C1A_papain-like"/>
</dbReference>
<dbReference type="Gene3D" id="3.90.70.10">
    <property type="entry name" value="Cysteine proteinases"/>
    <property type="match status" value="1"/>
</dbReference>
<reference evidence="3 5" key="2">
    <citation type="journal article" date="2013" name="Nature">
        <title>Insights into bilaterian evolution from three spiralian genomes.</title>
        <authorList>
            <person name="Simakov O."/>
            <person name="Marletaz F."/>
            <person name="Cho S.J."/>
            <person name="Edsinger-Gonzales E."/>
            <person name="Havlak P."/>
            <person name="Hellsten U."/>
            <person name="Kuo D.H."/>
            <person name="Larsson T."/>
            <person name="Lv J."/>
            <person name="Arendt D."/>
            <person name="Savage R."/>
            <person name="Osoegawa K."/>
            <person name="de Jong P."/>
            <person name="Grimwood J."/>
            <person name="Chapman J.A."/>
            <person name="Shapiro H."/>
            <person name="Aerts A."/>
            <person name="Otillar R.P."/>
            <person name="Terry A.Y."/>
            <person name="Boore J.L."/>
            <person name="Grigoriev I.V."/>
            <person name="Lindberg D.R."/>
            <person name="Seaver E.C."/>
            <person name="Weisblat D.A."/>
            <person name="Putnam N.H."/>
            <person name="Rokhsar D.S."/>
        </authorList>
    </citation>
    <scope>NUCLEOTIDE SEQUENCE</scope>
</reference>
<organism evidence="4 5">
    <name type="scientific">Helobdella robusta</name>
    <name type="common">Californian leech</name>
    <dbReference type="NCBI Taxonomy" id="6412"/>
    <lineage>
        <taxon>Eukaryota</taxon>
        <taxon>Metazoa</taxon>
        <taxon>Spiralia</taxon>
        <taxon>Lophotrochozoa</taxon>
        <taxon>Annelida</taxon>
        <taxon>Clitellata</taxon>
        <taxon>Hirudinea</taxon>
        <taxon>Rhynchobdellida</taxon>
        <taxon>Glossiphoniidae</taxon>
        <taxon>Helobdella</taxon>
    </lineage>
</organism>